<dbReference type="PRINTS" id="PR00245">
    <property type="entry name" value="OLFACTORYR"/>
</dbReference>
<feature type="transmembrane region" description="Helical" evidence="8">
    <location>
        <begin position="190"/>
        <end position="216"/>
    </location>
</feature>
<dbReference type="InterPro" id="IPR000725">
    <property type="entry name" value="Olfact_rcpt"/>
</dbReference>
<proteinExistence type="predicted"/>
<feature type="domain" description="G-protein coupled receptors family 1 profile" evidence="9">
    <location>
        <begin position="31"/>
        <end position="280"/>
    </location>
</feature>
<keyword evidence="11" id="KW-1185">Reference proteome</keyword>
<evidence type="ECO:0000256" key="8">
    <source>
        <dbReference type="SAM" id="Phobius"/>
    </source>
</evidence>
<dbReference type="Pfam" id="PF13853">
    <property type="entry name" value="7tm_4"/>
    <property type="match status" value="1"/>
</dbReference>
<dbReference type="STRING" id="29139.ENSVURP00010000852"/>
<sequence length="293" mass="33146">MQNSTEVNEFTVVGLTDAPELQVILFITLVGNVGIIVLIYLDPPLHTPTYFFLSNLSLVDCVYSSNITPKMMAGLLTGNKVISHDSCAAQMFFFVAFASVDFFLLAVMVYEHNAGICKPLHYTTSMRANLCTQLVTDCYIWGIIESSIHIGFTFHFSFWGSNIVHHFFCEIPLILVLSCSYIHINEVILFVLTVFNVIFALLIILISYLFIFITFLRMHSAEGPQKAFSSDTSHLTAASIFYETVIFMYLQPNSSHSMDNDQMGSVFYTIVIPMLNPLLYSLRNKEVNKAFRK</sequence>
<evidence type="ECO:0000256" key="7">
    <source>
        <dbReference type="ARBA" id="ARBA00023224"/>
    </source>
</evidence>
<dbReference type="InterPro" id="IPR000276">
    <property type="entry name" value="GPCR_Rhodpsn"/>
</dbReference>
<dbReference type="PROSITE" id="PS50262">
    <property type="entry name" value="G_PROTEIN_RECEP_F1_2"/>
    <property type="match status" value="1"/>
</dbReference>
<evidence type="ECO:0000256" key="5">
    <source>
        <dbReference type="ARBA" id="ARBA00023136"/>
    </source>
</evidence>
<evidence type="ECO:0000256" key="3">
    <source>
        <dbReference type="ARBA" id="ARBA00022989"/>
    </source>
</evidence>
<dbReference type="InterPro" id="IPR017452">
    <property type="entry name" value="GPCR_Rhodpsn_7TM"/>
</dbReference>
<feature type="transmembrane region" description="Helical" evidence="8">
    <location>
        <begin position="262"/>
        <end position="282"/>
    </location>
</feature>
<accession>A0A4X2JUT7</accession>
<dbReference type="AlphaFoldDB" id="A0A4X2JUT7"/>
<evidence type="ECO:0000313" key="11">
    <source>
        <dbReference type="Proteomes" id="UP000314987"/>
    </source>
</evidence>
<reference evidence="10" key="2">
    <citation type="submission" date="2025-08" db="UniProtKB">
        <authorList>
            <consortium name="Ensembl"/>
        </authorList>
    </citation>
    <scope>IDENTIFICATION</scope>
</reference>
<keyword evidence="4" id="KW-0297">G-protein coupled receptor</keyword>
<keyword evidence="7" id="KW-0807">Transducer</keyword>
<dbReference type="GO" id="GO:0016020">
    <property type="term" value="C:membrane"/>
    <property type="evidence" value="ECO:0007669"/>
    <property type="project" value="UniProtKB-SubCell"/>
</dbReference>
<dbReference type="OMA" id="ISHDSCA"/>
<dbReference type="GO" id="GO:0004984">
    <property type="term" value="F:olfactory receptor activity"/>
    <property type="evidence" value="ECO:0007669"/>
    <property type="project" value="InterPro"/>
</dbReference>
<protein>
    <recommendedName>
        <fullName evidence="9">G-protein coupled receptors family 1 profile domain-containing protein</fullName>
    </recommendedName>
</protein>
<gene>
    <name evidence="10" type="primary">LOC114042066</name>
</gene>
<dbReference type="Proteomes" id="UP000314987">
    <property type="component" value="Unassembled WGS sequence"/>
</dbReference>
<feature type="transmembrane region" description="Helical" evidence="8">
    <location>
        <begin position="88"/>
        <end position="110"/>
    </location>
</feature>
<dbReference type="PANTHER" id="PTHR48018">
    <property type="entry name" value="OLFACTORY RECEPTOR"/>
    <property type="match status" value="1"/>
</dbReference>
<dbReference type="Ensembl" id="ENSVURT00010000985.1">
    <property type="protein sequence ID" value="ENSVURP00010000852.1"/>
    <property type="gene ID" value="ENSVURG00010000741.1"/>
</dbReference>
<evidence type="ECO:0000259" key="9">
    <source>
        <dbReference type="PROSITE" id="PS50262"/>
    </source>
</evidence>
<reference evidence="10" key="3">
    <citation type="submission" date="2025-09" db="UniProtKB">
        <authorList>
            <consortium name="Ensembl"/>
        </authorList>
    </citation>
    <scope>IDENTIFICATION</scope>
</reference>
<comment type="subcellular location">
    <subcellularLocation>
        <location evidence="1">Membrane</location>
        <topology evidence="1">Multi-pass membrane protein</topology>
    </subcellularLocation>
</comment>
<evidence type="ECO:0000256" key="2">
    <source>
        <dbReference type="ARBA" id="ARBA00022692"/>
    </source>
</evidence>
<dbReference type="SUPFAM" id="SSF81321">
    <property type="entry name" value="Family A G protein-coupled receptor-like"/>
    <property type="match status" value="1"/>
</dbReference>
<evidence type="ECO:0000256" key="1">
    <source>
        <dbReference type="ARBA" id="ARBA00004141"/>
    </source>
</evidence>
<feature type="transmembrane region" description="Helical" evidence="8">
    <location>
        <begin position="163"/>
        <end position="184"/>
    </location>
</feature>
<evidence type="ECO:0000256" key="6">
    <source>
        <dbReference type="ARBA" id="ARBA00023170"/>
    </source>
</evidence>
<evidence type="ECO:0000256" key="4">
    <source>
        <dbReference type="ARBA" id="ARBA00023040"/>
    </source>
</evidence>
<organism evidence="10 11">
    <name type="scientific">Vombatus ursinus</name>
    <name type="common">Common wombat</name>
    <dbReference type="NCBI Taxonomy" id="29139"/>
    <lineage>
        <taxon>Eukaryota</taxon>
        <taxon>Metazoa</taxon>
        <taxon>Chordata</taxon>
        <taxon>Craniata</taxon>
        <taxon>Vertebrata</taxon>
        <taxon>Euteleostomi</taxon>
        <taxon>Mammalia</taxon>
        <taxon>Metatheria</taxon>
        <taxon>Diprotodontia</taxon>
        <taxon>Vombatidae</taxon>
        <taxon>Vombatus</taxon>
    </lineage>
</organism>
<keyword evidence="2 8" id="KW-0812">Transmembrane</keyword>
<dbReference type="FunFam" id="1.20.1070.10:FF:000003">
    <property type="entry name" value="Olfactory receptor"/>
    <property type="match status" value="1"/>
</dbReference>
<keyword evidence="5 8" id="KW-0472">Membrane</keyword>
<dbReference type="GeneTree" id="ENSGT01150000286921"/>
<reference evidence="11" key="1">
    <citation type="submission" date="2018-12" db="EMBL/GenBank/DDBJ databases">
        <authorList>
            <person name="Yazar S."/>
        </authorList>
    </citation>
    <scope>NUCLEOTIDE SEQUENCE [LARGE SCALE GENOMIC DNA]</scope>
</reference>
<dbReference type="GO" id="GO:0004930">
    <property type="term" value="F:G protein-coupled receptor activity"/>
    <property type="evidence" value="ECO:0007669"/>
    <property type="project" value="UniProtKB-KW"/>
</dbReference>
<keyword evidence="6" id="KW-0675">Receptor</keyword>
<dbReference type="PRINTS" id="PR00237">
    <property type="entry name" value="GPCRRHODOPSN"/>
</dbReference>
<feature type="transmembrane region" description="Helical" evidence="8">
    <location>
        <begin position="23"/>
        <end position="41"/>
    </location>
</feature>
<dbReference type="Gene3D" id="1.20.1070.10">
    <property type="entry name" value="Rhodopsin 7-helix transmembrane proteins"/>
    <property type="match status" value="1"/>
</dbReference>
<name>A0A4X2JUT7_VOMUR</name>
<evidence type="ECO:0000313" key="10">
    <source>
        <dbReference type="Ensembl" id="ENSVURP00010000852.1"/>
    </source>
</evidence>
<keyword evidence="3 8" id="KW-1133">Transmembrane helix</keyword>